<dbReference type="EMBL" id="BMDC01000002">
    <property type="protein sequence ID" value="GGH62311.1"/>
    <property type="molecule type" value="Genomic_DNA"/>
</dbReference>
<evidence type="ECO:0000313" key="2">
    <source>
        <dbReference type="EMBL" id="GGH62311.1"/>
    </source>
</evidence>
<feature type="domain" description="FAD-binding FR-type" evidence="1">
    <location>
        <begin position="15"/>
        <end position="186"/>
    </location>
</feature>
<evidence type="ECO:0000259" key="1">
    <source>
        <dbReference type="PROSITE" id="PS51384"/>
    </source>
</evidence>
<dbReference type="Proteomes" id="UP000600171">
    <property type="component" value="Unassembled WGS sequence"/>
</dbReference>
<gene>
    <name evidence="2" type="ORF">GCM10007359_12380</name>
</gene>
<dbReference type="InterPro" id="IPR039374">
    <property type="entry name" value="SIP_fam"/>
</dbReference>
<reference evidence="2 3" key="1">
    <citation type="journal article" date="2014" name="Int. J. Syst. Evol. Microbiol.">
        <title>Complete genome sequence of Corynebacterium casei LMG S-19264T (=DSM 44701T), isolated from a smear-ripened cheese.</title>
        <authorList>
            <consortium name="US DOE Joint Genome Institute (JGI-PGF)"/>
            <person name="Walter F."/>
            <person name="Albersmeier A."/>
            <person name="Kalinowski J."/>
            <person name="Ruckert C."/>
        </authorList>
    </citation>
    <scope>NUCLEOTIDE SEQUENCE [LARGE SCALE GENOMIC DNA]</scope>
    <source>
        <strain evidence="2 3">CCM 8669</strain>
    </source>
</reference>
<dbReference type="Pfam" id="PF04954">
    <property type="entry name" value="SIP"/>
    <property type="match status" value="1"/>
</dbReference>
<dbReference type="CDD" id="cd06193">
    <property type="entry name" value="siderophore_interacting"/>
    <property type="match status" value="1"/>
</dbReference>
<dbReference type="RefSeq" id="WP_188359505.1">
    <property type="nucleotide sequence ID" value="NZ_BMDC01000002.1"/>
</dbReference>
<dbReference type="GO" id="GO:0016491">
    <property type="term" value="F:oxidoreductase activity"/>
    <property type="evidence" value="ECO:0007669"/>
    <property type="project" value="InterPro"/>
</dbReference>
<organism evidence="2 3">
    <name type="scientific">Rothia aerolata</name>
    <dbReference type="NCBI Taxonomy" id="1812262"/>
    <lineage>
        <taxon>Bacteria</taxon>
        <taxon>Bacillati</taxon>
        <taxon>Actinomycetota</taxon>
        <taxon>Actinomycetes</taxon>
        <taxon>Micrococcales</taxon>
        <taxon>Micrococcaceae</taxon>
        <taxon>Rothia</taxon>
    </lineage>
</organism>
<dbReference type="Gene3D" id="3.40.50.80">
    <property type="entry name" value="Nucleotide-binding domain of ferredoxin-NADP reductase (FNR) module"/>
    <property type="match status" value="1"/>
</dbReference>
<dbReference type="InterPro" id="IPR017927">
    <property type="entry name" value="FAD-bd_FR_type"/>
</dbReference>
<dbReference type="PANTHER" id="PTHR30157">
    <property type="entry name" value="FERRIC REDUCTASE, NADPH-DEPENDENT"/>
    <property type="match status" value="1"/>
</dbReference>
<evidence type="ECO:0000313" key="3">
    <source>
        <dbReference type="Proteomes" id="UP000600171"/>
    </source>
</evidence>
<dbReference type="PANTHER" id="PTHR30157:SF0">
    <property type="entry name" value="NADPH-DEPENDENT FERRIC-CHELATE REDUCTASE"/>
    <property type="match status" value="1"/>
</dbReference>
<dbReference type="InterPro" id="IPR013113">
    <property type="entry name" value="SIP_FAD-bd"/>
</dbReference>
<accession>A0A917IUP9</accession>
<proteinExistence type="predicted"/>
<dbReference type="AlphaFoldDB" id="A0A917IUP9"/>
<dbReference type="Gene3D" id="2.40.30.10">
    <property type="entry name" value="Translation factors"/>
    <property type="match status" value="1"/>
</dbReference>
<keyword evidence="3" id="KW-1185">Reference proteome</keyword>
<sequence>MSPARPRRTPDHKQFGLFPVAVTRVQALSPHFVRISLAGESLHHAAEEISDGTGDVLDAYIKLMIAPEHSASGIIDLELTENWRSRYLSAPPQERGWMRTYTLRNSRLVPADRVPPVEAELRANSEADLAVLDRPLPAGQVPEVDIDFVLHQDDAGELGPGARWAATAQVGDKIALLAPLRGNALWSAWNPDHSSQVLMLVDETAVPAALSIARSLPAETRADLLLEVPCSDDVLSNDVAALAGALENLPGVDLHWLPRTGNTVRGENLFRGLRQVLDLPTPLGAVDTATRADEDETWTLAVPQTGGKGQRYVYIAGESSVIKTLRRICVNEAGIDKRQISFMGYWKKGVAEC</sequence>
<protein>
    <recommendedName>
        <fullName evidence="1">FAD-binding FR-type domain-containing protein</fullName>
    </recommendedName>
</protein>
<dbReference type="PROSITE" id="PS51384">
    <property type="entry name" value="FAD_FR"/>
    <property type="match status" value="1"/>
</dbReference>
<comment type="caution">
    <text evidence="2">The sequence shown here is derived from an EMBL/GenBank/DDBJ whole genome shotgun (WGS) entry which is preliminary data.</text>
</comment>
<dbReference type="InterPro" id="IPR039261">
    <property type="entry name" value="FNR_nucleotide-bd"/>
</dbReference>
<dbReference type="Pfam" id="PF08021">
    <property type="entry name" value="FAD_binding_9"/>
    <property type="match status" value="2"/>
</dbReference>
<dbReference type="InterPro" id="IPR007037">
    <property type="entry name" value="SIP_rossman_dom"/>
</dbReference>
<name>A0A917IUP9_9MICC</name>